<comment type="caution">
    <text evidence="11">The sequence shown here is derived from an EMBL/GenBank/DDBJ whole genome shotgun (WGS) entry which is preliminary data.</text>
</comment>
<keyword evidence="7 9" id="KW-0472">Membrane</keyword>
<evidence type="ECO:0000256" key="8">
    <source>
        <dbReference type="ARBA" id="ARBA00038436"/>
    </source>
</evidence>
<feature type="domain" description="Tripartite ATP-independent periplasmic transporters DctQ component" evidence="10">
    <location>
        <begin position="26"/>
        <end position="155"/>
    </location>
</feature>
<dbReference type="GO" id="GO:0005886">
    <property type="term" value="C:plasma membrane"/>
    <property type="evidence" value="ECO:0007669"/>
    <property type="project" value="UniProtKB-SubCell"/>
</dbReference>
<dbReference type="InterPro" id="IPR055348">
    <property type="entry name" value="DctQ"/>
</dbReference>
<dbReference type="GO" id="GO:0022857">
    <property type="term" value="F:transmembrane transporter activity"/>
    <property type="evidence" value="ECO:0007669"/>
    <property type="project" value="UniProtKB-UniRule"/>
</dbReference>
<keyword evidence="12" id="KW-1185">Reference proteome</keyword>
<evidence type="ECO:0000256" key="6">
    <source>
        <dbReference type="ARBA" id="ARBA00022989"/>
    </source>
</evidence>
<organism evidence="11 12">
    <name type="scientific">Teichococcus aestuarii</name>
    <dbReference type="NCBI Taxonomy" id="568898"/>
    <lineage>
        <taxon>Bacteria</taxon>
        <taxon>Pseudomonadati</taxon>
        <taxon>Pseudomonadota</taxon>
        <taxon>Alphaproteobacteria</taxon>
        <taxon>Acetobacterales</taxon>
        <taxon>Roseomonadaceae</taxon>
        <taxon>Roseomonas</taxon>
    </lineage>
</organism>
<comment type="similarity">
    <text evidence="8 9">Belongs to the TRAP transporter small permease family.</text>
</comment>
<gene>
    <name evidence="11" type="ORF">CR165_20490</name>
</gene>
<dbReference type="OrthoDB" id="4964541at2"/>
<feature type="transmembrane region" description="Helical" evidence="9">
    <location>
        <begin position="88"/>
        <end position="110"/>
    </location>
</feature>
<accession>A0A2U1UZC8</accession>
<comment type="subunit">
    <text evidence="9">The complex comprises the extracytoplasmic solute receptor protein and the two transmembrane proteins.</text>
</comment>
<keyword evidence="3" id="KW-1003">Cell membrane</keyword>
<evidence type="ECO:0000313" key="12">
    <source>
        <dbReference type="Proteomes" id="UP000245048"/>
    </source>
</evidence>
<evidence type="ECO:0000256" key="9">
    <source>
        <dbReference type="RuleBase" id="RU369079"/>
    </source>
</evidence>
<sequence>MAAFSRLLDILARIVIVLASAAMVLLVAITGWMVFGRYVLNDTPTWVERAAVLIVLGIVLPVAAVGVRERFHLSVLGFRDALPAPARWAAELASDVVVGLFGLAMAWWSWELVATSQGIRIPLLGISQIWTYLPLTLCGALITLFSIEQVLLALRHRHTEQRAALSLE</sequence>
<feature type="transmembrane region" description="Helical" evidence="9">
    <location>
        <begin position="12"/>
        <end position="34"/>
    </location>
</feature>
<proteinExistence type="inferred from homology"/>
<evidence type="ECO:0000256" key="7">
    <source>
        <dbReference type="ARBA" id="ARBA00023136"/>
    </source>
</evidence>
<comment type="function">
    <text evidence="9">Part of the tripartite ATP-independent periplasmic (TRAP) transport system.</text>
</comment>
<name>A0A2U1UZC8_9PROT</name>
<evidence type="ECO:0000259" key="10">
    <source>
        <dbReference type="Pfam" id="PF04290"/>
    </source>
</evidence>
<feature type="transmembrane region" description="Helical" evidence="9">
    <location>
        <begin position="46"/>
        <end position="67"/>
    </location>
</feature>
<evidence type="ECO:0000256" key="2">
    <source>
        <dbReference type="ARBA" id="ARBA00022448"/>
    </source>
</evidence>
<dbReference type="PANTHER" id="PTHR35011:SF11">
    <property type="entry name" value="TRAP TRANSPORTER SMALL PERMEASE PROTEIN"/>
    <property type="match status" value="1"/>
</dbReference>
<evidence type="ECO:0000256" key="3">
    <source>
        <dbReference type="ARBA" id="ARBA00022475"/>
    </source>
</evidence>
<dbReference type="EMBL" id="PDOA01000021">
    <property type="protein sequence ID" value="PWC26951.1"/>
    <property type="molecule type" value="Genomic_DNA"/>
</dbReference>
<dbReference type="Pfam" id="PF04290">
    <property type="entry name" value="DctQ"/>
    <property type="match status" value="1"/>
</dbReference>
<dbReference type="GO" id="GO:0015740">
    <property type="term" value="P:C4-dicarboxylate transport"/>
    <property type="evidence" value="ECO:0007669"/>
    <property type="project" value="TreeGrafter"/>
</dbReference>
<keyword evidence="2 9" id="KW-0813">Transport</keyword>
<protein>
    <recommendedName>
        <fullName evidence="9">TRAP transporter small permease protein</fullName>
    </recommendedName>
</protein>
<reference evidence="12" key="1">
    <citation type="submission" date="2017-10" db="EMBL/GenBank/DDBJ databases">
        <authorList>
            <person name="Toshchakov S.V."/>
            <person name="Goeva M.A."/>
        </authorList>
    </citation>
    <scope>NUCLEOTIDE SEQUENCE [LARGE SCALE GENOMIC DNA]</scope>
    <source>
        <strain evidence="12">JR1/69-1-13</strain>
    </source>
</reference>
<evidence type="ECO:0000313" key="11">
    <source>
        <dbReference type="EMBL" id="PWC26951.1"/>
    </source>
</evidence>
<evidence type="ECO:0000256" key="4">
    <source>
        <dbReference type="ARBA" id="ARBA00022519"/>
    </source>
</evidence>
<dbReference type="Proteomes" id="UP000245048">
    <property type="component" value="Unassembled WGS sequence"/>
</dbReference>
<dbReference type="PANTHER" id="PTHR35011">
    <property type="entry name" value="2,3-DIKETO-L-GULONATE TRAP TRANSPORTER SMALL PERMEASE PROTEIN YIAM"/>
    <property type="match status" value="1"/>
</dbReference>
<dbReference type="AlphaFoldDB" id="A0A2U1UZC8"/>
<dbReference type="RefSeq" id="WP_109518810.1">
    <property type="nucleotide sequence ID" value="NZ_PDOA01000021.1"/>
</dbReference>
<dbReference type="InterPro" id="IPR007387">
    <property type="entry name" value="TRAP_DctQ"/>
</dbReference>
<comment type="subcellular location">
    <subcellularLocation>
        <location evidence="1 9">Cell inner membrane</location>
        <topology evidence="1 9">Multi-pass membrane protein</topology>
    </subcellularLocation>
</comment>
<evidence type="ECO:0000256" key="1">
    <source>
        <dbReference type="ARBA" id="ARBA00004429"/>
    </source>
</evidence>
<keyword evidence="6 9" id="KW-1133">Transmembrane helix</keyword>
<keyword evidence="5 9" id="KW-0812">Transmembrane</keyword>
<evidence type="ECO:0000256" key="5">
    <source>
        <dbReference type="ARBA" id="ARBA00022692"/>
    </source>
</evidence>
<feature type="transmembrane region" description="Helical" evidence="9">
    <location>
        <begin position="130"/>
        <end position="154"/>
    </location>
</feature>
<keyword evidence="4 9" id="KW-0997">Cell inner membrane</keyword>